<comment type="caution">
    <text evidence="8">The sequence shown here is derived from an EMBL/GenBank/DDBJ whole genome shotgun (WGS) entry which is preliminary data.</text>
</comment>
<evidence type="ECO:0000256" key="6">
    <source>
        <dbReference type="SAM" id="Phobius"/>
    </source>
</evidence>
<gene>
    <name evidence="8" type="ORF">GOODEAATRI_003913</name>
</gene>
<evidence type="ECO:0000256" key="4">
    <source>
        <dbReference type="ARBA" id="ARBA00023136"/>
    </source>
</evidence>
<dbReference type="PANTHER" id="PTHR17615">
    <property type="entry name" value="PROTEIN FAM189A"/>
    <property type="match status" value="1"/>
</dbReference>
<organism evidence="8 9">
    <name type="scientific">Goodea atripinnis</name>
    <dbReference type="NCBI Taxonomy" id="208336"/>
    <lineage>
        <taxon>Eukaryota</taxon>
        <taxon>Metazoa</taxon>
        <taxon>Chordata</taxon>
        <taxon>Craniata</taxon>
        <taxon>Vertebrata</taxon>
        <taxon>Euteleostomi</taxon>
        <taxon>Actinopterygii</taxon>
        <taxon>Neopterygii</taxon>
        <taxon>Teleostei</taxon>
        <taxon>Neoteleostei</taxon>
        <taxon>Acanthomorphata</taxon>
        <taxon>Ovalentaria</taxon>
        <taxon>Atherinomorphae</taxon>
        <taxon>Cyprinodontiformes</taxon>
        <taxon>Goodeidae</taxon>
        <taxon>Goodea</taxon>
    </lineage>
</organism>
<dbReference type="InterPro" id="IPR030431">
    <property type="entry name" value="ENTREP1-3"/>
</dbReference>
<evidence type="ECO:0000256" key="7">
    <source>
        <dbReference type="SAM" id="SignalP"/>
    </source>
</evidence>
<proteinExistence type="inferred from homology"/>
<keyword evidence="7" id="KW-0732">Signal</keyword>
<feature type="non-terminal residue" evidence="8">
    <location>
        <position position="1"/>
    </location>
</feature>
<dbReference type="PANTHER" id="PTHR17615:SF6">
    <property type="entry name" value="PROTEIN ENTREP2"/>
    <property type="match status" value="1"/>
</dbReference>
<evidence type="ECO:0000256" key="2">
    <source>
        <dbReference type="ARBA" id="ARBA00022692"/>
    </source>
</evidence>
<keyword evidence="4 6" id="KW-0472">Membrane</keyword>
<comment type="subcellular location">
    <subcellularLocation>
        <location evidence="1">Membrane</location>
    </subcellularLocation>
</comment>
<dbReference type="EMBL" id="JAHRIO010070123">
    <property type="protein sequence ID" value="MEQ2180701.1"/>
    <property type="molecule type" value="Genomic_DNA"/>
</dbReference>
<name>A0ABV0PB54_9TELE</name>
<feature type="chain" id="PRO_5046277447" evidence="7">
    <location>
        <begin position="24"/>
        <end position="114"/>
    </location>
</feature>
<keyword evidence="9" id="KW-1185">Reference proteome</keyword>
<keyword evidence="2 6" id="KW-0812">Transmembrane</keyword>
<evidence type="ECO:0000313" key="8">
    <source>
        <dbReference type="EMBL" id="MEQ2180701.1"/>
    </source>
</evidence>
<comment type="similarity">
    <text evidence="5">Belongs to the ENTREP family.</text>
</comment>
<feature type="transmembrane region" description="Helical" evidence="6">
    <location>
        <begin position="80"/>
        <end position="105"/>
    </location>
</feature>
<evidence type="ECO:0000256" key="3">
    <source>
        <dbReference type="ARBA" id="ARBA00022989"/>
    </source>
</evidence>
<accession>A0ABV0PB54</accession>
<evidence type="ECO:0000256" key="5">
    <source>
        <dbReference type="ARBA" id="ARBA00034309"/>
    </source>
</evidence>
<feature type="signal peptide" evidence="7">
    <location>
        <begin position="1"/>
        <end position="23"/>
    </location>
</feature>
<keyword evidence="3 6" id="KW-1133">Transmembrane helix</keyword>
<sequence>NPSCNRTLPLVLDAIVFLLLAYGASNPVQGSLSLVFLETMPVNALPRGGSSGISGPGSLSPVSLSRSLSRLREYRTRTRIMLALGVSQMVLGSLILAVSFAALALTTSPRGNSV</sequence>
<evidence type="ECO:0000256" key="1">
    <source>
        <dbReference type="ARBA" id="ARBA00004370"/>
    </source>
</evidence>
<reference evidence="8 9" key="1">
    <citation type="submission" date="2021-06" db="EMBL/GenBank/DDBJ databases">
        <authorList>
            <person name="Palmer J.M."/>
        </authorList>
    </citation>
    <scope>NUCLEOTIDE SEQUENCE [LARGE SCALE GENOMIC DNA]</scope>
    <source>
        <strain evidence="8 9">GA_2019</strain>
        <tissue evidence="8">Muscle</tissue>
    </source>
</reference>
<evidence type="ECO:0000313" key="9">
    <source>
        <dbReference type="Proteomes" id="UP001476798"/>
    </source>
</evidence>
<protein>
    <submittedName>
        <fullName evidence="8">Uncharacterized protein</fullName>
    </submittedName>
</protein>
<dbReference type="Proteomes" id="UP001476798">
    <property type="component" value="Unassembled WGS sequence"/>
</dbReference>